<proteinExistence type="predicted"/>
<feature type="transmembrane region" description="Helical" evidence="1">
    <location>
        <begin position="37"/>
        <end position="58"/>
    </location>
</feature>
<name>A0A9D1FZ13_9FIRM</name>
<feature type="transmembrane region" description="Helical" evidence="1">
    <location>
        <begin position="92"/>
        <end position="109"/>
    </location>
</feature>
<dbReference type="EMBL" id="DVJN01000060">
    <property type="protein sequence ID" value="HIS91952.1"/>
    <property type="molecule type" value="Genomic_DNA"/>
</dbReference>
<evidence type="ECO:0000313" key="2">
    <source>
        <dbReference type="EMBL" id="HIS91952.1"/>
    </source>
</evidence>
<comment type="caution">
    <text evidence="2">The sequence shown here is derived from an EMBL/GenBank/DDBJ whole genome shotgun (WGS) entry which is preliminary data.</text>
</comment>
<evidence type="ECO:0000256" key="1">
    <source>
        <dbReference type="SAM" id="Phobius"/>
    </source>
</evidence>
<evidence type="ECO:0008006" key="4">
    <source>
        <dbReference type="Google" id="ProtNLM"/>
    </source>
</evidence>
<dbReference type="AlphaFoldDB" id="A0A9D1FZ13"/>
<sequence length="139" mass="15301">MKKKAGVYFAVGLAGIAFALAARFFLQGALSQSQAGAMIGVGAGLFGYGVGKGCVALWGEKHPDLMRQSEIEEKDERNRLIRSRAQAVSGEILHWLLMAAAWACIFLDAPFWLTLLLVGVFLLKTMLDFVLIAYYQKRM</sequence>
<feature type="transmembrane region" description="Helical" evidence="1">
    <location>
        <begin position="115"/>
        <end position="135"/>
    </location>
</feature>
<evidence type="ECO:0000313" key="3">
    <source>
        <dbReference type="Proteomes" id="UP000824140"/>
    </source>
</evidence>
<dbReference type="Proteomes" id="UP000824140">
    <property type="component" value="Unassembled WGS sequence"/>
</dbReference>
<accession>A0A9D1FZ13</accession>
<protein>
    <recommendedName>
        <fullName evidence="4">DUF2178 domain-containing protein</fullName>
    </recommendedName>
</protein>
<gene>
    <name evidence="2" type="ORF">IAA84_02935</name>
</gene>
<reference evidence="2" key="2">
    <citation type="journal article" date="2021" name="PeerJ">
        <title>Extensive microbial diversity within the chicken gut microbiome revealed by metagenomics and culture.</title>
        <authorList>
            <person name="Gilroy R."/>
            <person name="Ravi A."/>
            <person name="Getino M."/>
            <person name="Pursley I."/>
            <person name="Horton D.L."/>
            <person name="Alikhan N.F."/>
            <person name="Baker D."/>
            <person name="Gharbi K."/>
            <person name="Hall N."/>
            <person name="Watson M."/>
            <person name="Adriaenssens E.M."/>
            <person name="Foster-Nyarko E."/>
            <person name="Jarju S."/>
            <person name="Secka A."/>
            <person name="Antonio M."/>
            <person name="Oren A."/>
            <person name="Chaudhuri R.R."/>
            <person name="La Ragione R."/>
            <person name="Hildebrand F."/>
            <person name="Pallen M.J."/>
        </authorList>
    </citation>
    <scope>NUCLEOTIDE SEQUENCE</scope>
    <source>
        <strain evidence="2">13766</strain>
    </source>
</reference>
<keyword evidence="1" id="KW-1133">Transmembrane helix</keyword>
<keyword evidence="1" id="KW-0472">Membrane</keyword>
<organism evidence="2 3">
    <name type="scientific">Candidatus Alectryocaccomicrobium excrementavium</name>
    <dbReference type="NCBI Taxonomy" id="2840668"/>
    <lineage>
        <taxon>Bacteria</taxon>
        <taxon>Bacillati</taxon>
        <taxon>Bacillota</taxon>
        <taxon>Clostridia</taxon>
        <taxon>Candidatus Alectryocaccomicrobium</taxon>
    </lineage>
</organism>
<reference evidence="2" key="1">
    <citation type="submission" date="2020-10" db="EMBL/GenBank/DDBJ databases">
        <authorList>
            <person name="Gilroy R."/>
        </authorList>
    </citation>
    <scope>NUCLEOTIDE SEQUENCE</scope>
    <source>
        <strain evidence="2">13766</strain>
    </source>
</reference>
<keyword evidence="1" id="KW-0812">Transmembrane</keyword>